<reference evidence="2" key="1">
    <citation type="submission" date="2020-07" db="EMBL/GenBank/DDBJ databases">
        <authorList>
            <person name="Tarantini F.S."/>
            <person name="Hong K.W."/>
            <person name="Chan K.G."/>
        </authorList>
    </citation>
    <scope>NUCLEOTIDE SEQUENCE</scope>
    <source>
        <strain evidence="2">32-07</strain>
    </source>
</reference>
<dbReference type="Pfam" id="PF01872">
    <property type="entry name" value="RibD_C"/>
    <property type="match status" value="1"/>
</dbReference>
<feature type="domain" description="Bacterial bifunctional deaminase-reductase C-terminal" evidence="1">
    <location>
        <begin position="4"/>
        <end position="186"/>
    </location>
</feature>
<dbReference type="InterPro" id="IPR002734">
    <property type="entry name" value="RibDG_C"/>
</dbReference>
<dbReference type="Gene3D" id="3.40.430.10">
    <property type="entry name" value="Dihydrofolate Reductase, subunit A"/>
    <property type="match status" value="1"/>
</dbReference>
<dbReference type="PANTHER" id="PTHR38011">
    <property type="entry name" value="DIHYDROFOLATE REDUCTASE FAMILY PROTEIN (AFU_ORTHOLOGUE AFUA_8G06820)"/>
    <property type="match status" value="1"/>
</dbReference>
<evidence type="ECO:0000313" key="2">
    <source>
        <dbReference type="EMBL" id="QXJ22658.1"/>
    </source>
</evidence>
<gene>
    <name evidence="2" type="ORF">AGRA3207_003697</name>
</gene>
<dbReference type="InterPro" id="IPR050765">
    <property type="entry name" value="Riboflavin_Biosynth_HTPR"/>
</dbReference>
<protein>
    <submittedName>
        <fullName evidence="2">Dihydrofolate reductase family protein</fullName>
    </submittedName>
</protein>
<dbReference type="PANTHER" id="PTHR38011:SF2">
    <property type="entry name" value="BIFUNCTIONAL DEAMINASE-REDUCTASE DOMAIN PROTEIN"/>
    <property type="match status" value="1"/>
</dbReference>
<evidence type="ECO:0000313" key="3">
    <source>
        <dbReference type="Proteomes" id="UP001049518"/>
    </source>
</evidence>
<organism evidence="2 3">
    <name type="scientific">Actinomadura graeca</name>
    <dbReference type="NCBI Taxonomy" id="2750812"/>
    <lineage>
        <taxon>Bacteria</taxon>
        <taxon>Bacillati</taxon>
        <taxon>Actinomycetota</taxon>
        <taxon>Actinomycetes</taxon>
        <taxon>Streptosporangiales</taxon>
        <taxon>Thermomonosporaceae</taxon>
        <taxon>Actinomadura</taxon>
    </lineage>
</organism>
<name>A0ABX8R0Y7_9ACTN</name>
<dbReference type="InterPro" id="IPR024072">
    <property type="entry name" value="DHFR-like_dom_sf"/>
</dbReference>
<evidence type="ECO:0000259" key="1">
    <source>
        <dbReference type="Pfam" id="PF01872"/>
    </source>
</evidence>
<dbReference type="EMBL" id="CP059572">
    <property type="protein sequence ID" value="QXJ22658.1"/>
    <property type="molecule type" value="Genomic_DNA"/>
</dbReference>
<sequence length="215" mass="22736">MRNLLVTAFVSLDGVMQAPGGADEDRDGGFGHGGWAVPFFEPEMIKLMGGLTARAGALLLGRGTYEVFAATWPLAEAGDPIAAKLNGIPKYVASRTLKSVEWQNSTLLTGDTAEAVRGLKEEEGGEIQVHGSAGLIQTLLRHDLVDEFHVLVFPVLIGSGKRLFGDGTVPARLRHAGTTTSGTGVVISTYTRDGRLEYGAMGPETGNWEPGTDGR</sequence>
<dbReference type="SUPFAM" id="SSF53597">
    <property type="entry name" value="Dihydrofolate reductase-like"/>
    <property type="match status" value="1"/>
</dbReference>
<keyword evidence="3" id="KW-1185">Reference proteome</keyword>
<dbReference type="Proteomes" id="UP001049518">
    <property type="component" value="Chromosome"/>
</dbReference>
<dbReference type="RefSeq" id="WP_231335984.1">
    <property type="nucleotide sequence ID" value="NZ_CP059572.1"/>
</dbReference>
<proteinExistence type="predicted"/>
<accession>A0ABX8R0Y7</accession>